<sequence>MPAALLALSSFDTPVHHRGRHDACQHPIRLRRSSPDRLQVPVFISHEYQIEIISPPFRHPSWALIESCGRG</sequence>
<dbReference type="Proteomes" id="UP001054837">
    <property type="component" value="Unassembled WGS sequence"/>
</dbReference>
<gene>
    <name evidence="1" type="ORF">CDAR_621911</name>
</gene>
<reference evidence="1 2" key="1">
    <citation type="submission" date="2021-06" db="EMBL/GenBank/DDBJ databases">
        <title>Caerostris darwini draft genome.</title>
        <authorList>
            <person name="Kono N."/>
            <person name="Arakawa K."/>
        </authorList>
    </citation>
    <scope>NUCLEOTIDE SEQUENCE [LARGE SCALE GENOMIC DNA]</scope>
</reference>
<proteinExistence type="predicted"/>
<name>A0AAV4P5P6_9ARAC</name>
<evidence type="ECO:0000313" key="2">
    <source>
        <dbReference type="Proteomes" id="UP001054837"/>
    </source>
</evidence>
<organism evidence="1 2">
    <name type="scientific">Caerostris darwini</name>
    <dbReference type="NCBI Taxonomy" id="1538125"/>
    <lineage>
        <taxon>Eukaryota</taxon>
        <taxon>Metazoa</taxon>
        <taxon>Ecdysozoa</taxon>
        <taxon>Arthropoda</taxon>
        <taxon>Chelicerata</taxon>
        <taxon>Arachnida</taxon>
        <taxon>Araneae</taxon>
        <taxon>Araneomorphae</taxon>
        <taxon>Entelegynae</taxon>
        <taxon>Araneoidea</taxon>
        <taxon>Araneidae</taxon>
        <taxon>Caerostris</taxon>
    </lineage>
</organism>
<keyword evidence="2" id="KW-1185">Reference proteome</keyword>
<accession>A0AAV4P5P6</accession>
<protein>
    <submittedName>
        <fullName evidence="1">Uncharacterized protein</fullName>
    </submittedName>
</protein>
<dbReference type="AlphaFoldDB" id="A0AAV4P5P6"/>
<dbReference type="EMBL" id="BPLQ01002387">
    <property type="protein sequence ID" value="GIX92338.1"/>
    <property type="molecule type" value="Genomic_DNA"/>
</dbReference>
<comment type="caution">
    <text evidence="1">The sequence shown here is derived from an EMBL/GenBank/DDBJ whole genome shotgun (WGS) entry which is preliminary data.</text>
</comment>
<evidence type="ECO:0000313" key="1">
    <source>
        <dbReference type="EMBL" id="GIX92338.1"/>
    </source>
</evidence>